<evidence type="ECO:0000313" key="6">
    <source>
        <dbReference type="Proteomes" id="UP000298154"/>
    </source>
</evidence>
<sequence>MSSSGAQPSIFSRIVAREIPATIVAETEHIIAFLDVAPKAPVHVVVTTKDPQYQNVVELAAGNPTLLAELVAVAERIAAERTNGQFRLVFNTGVAAGQTVFHVHAHVLGSSTPTDSLGEDSLGAL</sequence>
<evidence type="ECO:0000256" key="3">
    <source>
        <dbReference type="PROSITE-ProRule" id="PRU00464"/>
    </source>
</evidence>
<dbReference type="GO" id="GO:0003824">
    <property type="term" value="F:catalytic activity"/>
    <property type="evidence" value="ECO:0007669"/>
    <property type="project" value="InterPro"/>
</dbReference>
<dbReference type="OrthoDB" id="9784774at2"/>
<dbReference type="InterPro" id="IPR011146">
    <property type="entry name" value="HIT-like"/>
</dbReference>
<dbReference type="InterPro" id="IPR036265">
    <property type="entry name" value="HIT-like_sf"/>
</dbReference>
<dbReference type="Gene3D" id="3.30.428.10">
    <property type="entry name" value="HIT-like"/>
    <property type="match status" value="1"/>
</dbReference>
<feature type="active site" description="Tele-AMP-histidine intermediate" evidence="1">
    <location>
        <position position="104"/>
    </location>
</feature>
<organism evidence="5 6">
    <name type="scientific">Cryobacterium ruanii</name>
    <dbReference type="NCBI Taxonomy" id="1259197"/>
    <lineage>
        <taxon>Bacteria</taxon>
        <taxon>Bacillati</taxon>
        <taxon>Actinomycetota</taxon>
        <taxon>Actinomycetes</taxon>
        <taxon>Micrococcales</taxon>
        <taxon>Microbacteriaceae</taxon>
        <taxon>Cryobacterium</taxon>
    </lineage>
</organism>
<dbReference type="PANTHER" id="PTHR23089">
    <property type="entry name" value="HISTIDINE TRIAD HIT PROTEIN"/>
    <property type="match status" value="1"/>
</dbReference>
<dbReference type="SUPFAM" id="SSF54197">
    <property type="entry name" value="HIT-like"/>
    <property type="match status" value="1"/>
</dbReference>
<feature type="domain" description="HIT" evidence="4">
    <location>
        <begin position="10"/>
        <end position="118"/>
    </location>
</feature>
<evidence type="ECO:0000256" key="2">
    <source>
        <dbReference type="PIRSR" id="PIRSR601310-3"/>
    </source>
</evidence>
<dbReference type="PROSITE" id="PS51084">
    <property type="entry name" value="HIT_2"/>
    <property type="match status" value="1"/>
</dbReference>
<reference evidence="5 6" key="1">
    <citation type="submission" date="2019-03" db="EMBL/GenBank/DDBJ databases">
        <title>Genomics of glacier-inhabiting Cryobacterium strains.</title>
        <authorList>
            <person name="Liu Q."/>
            <person name="Xin Y.-H."/>
        </authorList>
    </citation>
    <scope>NUCLEOTIDE SEQUENCE [LARGE SCALE GENOMIC DNA]</scope>
    <source>
        <strain evidence="5 6">Sr36</strain>
    </source>
</reference>
<evidence type="ECO:0000313" key="5">
    <source>
        <dbReference type="EMBL" id="TFD65188.1"/>
    </source>
</evidence>
<dbReference type="PRINTS" id="PR00332">
    <property type="entry name" value="HISTRIAD"/>
</dbReference>
<proteinExistence type="predicted"/>
<name>A0A4R9AM29_9MICO</name>
<accession>A0A4R9AM29</accession>
<protein>
    <submittedName>
        <fullName evidence="5">HIT domain-containing protein</fullName>
    </submittedName>
</protein>
<keyword evidence="6" id="KW-1185">Reference proteome</keyword>
<evidence type="ECO:0000259" key="4">
    <source>
        <dbReference type="PROSITE" id="PS51084"/>
    </source>
</evidence>
<dbReference type="InterPro" id="IPR001310">
    <property type="entry name" value="Histidine_triad_HIT"/>
</dbReference>
<gene>
    <name evidence="5" type="ORF">E3T47_10065</name>
</gene>
<dbReference type="Proteomes" id="UP000298154">
    <property type="component" value="Unassembled WGS sequence"/>
</dbReference>
<comment type="caution">
    <text evidence="5">The sequence shown here is derived from an EMBL/GenBank/DDBJ whole genome shotgun (WGS) entry which is preliminary data.</text>
</comment>
<dbReference type="Pfam" id="PF01230">
    <property type="entry name" value="HIT"/>
    <property type="match status" value="1"/>
</dbReference>
<dbReference type="EMBL" id="SOHK01000015">
    <property type="protein sequence ID" value="TFD65188.1"/>
    <property type="molecule type" value="Genomic_DNA"/>
</dbReference>
<dbReference type="AlphaFoldDB" id="A0A4R9AM29"/>
<dbReference type="RefSeq" id="WP_134555943.1">
    <property type="nucleotide sequence ID" value="NZ_SOHK01000015.1"/>
</dbReference>
<feature type="short sequence motif" description="Histidine triad motif" evidence="2 3">
    <location>
        <begin position="102"/>
        <end position="106"/>
    </location>
</feature>
<evidence type="ECO:0000256" key="1">
    <source>
        <dbReference type="PIRSR" id="PIRSR601310-1"/>
    </source>
</evidence>